<protein>
    <submittedName>
        <fullName evidence="1">Uncharacterized protein</fullName>
    </submittedName>
</protein>
<gene>
    <name evidence="1" type="ORF">EVAR_28781_1</name>
</gene>
<evidence type="ECO:0000313" key="1">
    <source>
        <dbReference type="EMBL" id="GBP37529.1"/>
    </source>
</evidence>
<sequence>MSRRRSRPTARFFVFVSKNGQRCIAANGARACSAILKGACVPPKSRRSSLLMDIHTFKGVTSVLPAFEYGIEYVMHESEPPEL</sequence>
<accession>A0A4C1VFX7</accession>
<evidence type="ECO:0000313" key="2">
    <source>
        <dbReference type="Proteomes" id="UP000299102"/>
    </source>
</evidence>
<keyword evidence="2" id="KW-1185">Reference proteome</keyword>
<organism evidence="1 2">
    <name type="scientific">Eumeta variegata</name>
    <name type="common">Bagworm moth</name>
    <name type="synonym">Eumeta japonica</name>
    <dbReference type="NCBI Taxonomy" id="151549"/>
    <lineage>
        <taxon>Eukaryota</taxon>
        <taxon>Metazoa</taxon>
        <taxon>Ecdysozoa</taxon>
        <taxon>Arthropoda</taxon>
        <taxon>Hexapoda</taxon>
        <taxon>Insecta</taxon>
        <taxon>Pterygota</taxon>
        <taxon>Neoptera</taxon>
        <taxon>Endopterygota</taxon>
        <taxon>Lepidoptera</taxon>
        <taxon>Glossata</taxon>
        <taxon>Ditrysia</taxon>
        <taxon>Tineoidea</taxon>
        <taxon>Psychidae</taxon>
        <taxon>Oiketicinae</taxon>
        <taxon>Eumeta</taxon>
    </lineage>
</organism>
<proteinExistence type="predicted"/>
<name>A0A4C1VFX7_EUMVA</name>
<dbReference type="Proteomes" id="UP000299102">
    <property type="component" value="Unassembled WGS sequence"/>
</dbReference>
<dbReference type="EMBL" id="BGZK01000335">
    <property type="protein sequence ID" value="GBP37529.1"/>
    <property type="molecule type" value="Genomic_DNA"/>
</dbReference>
<reference evidence="1 2" key="1">
    <citation type="journal article" date="2019" name="Commun. Biol.">
        <title>The bagworm genome reveals a unique fibroin gene that provides high tensile strength.</title>
        <authorList>
            <person name="Kono N."/>
            <person name="Nakamura H."/>
            <person name="Ohtoshi R."/>
            <person name="Tomita M."/>
            <person name="Numata K."/>
            <person name="Arakawa K."/>
        </authorList>
    </citation>
    <scope>NUCLEOTIDE SEQUENCE [LARGE SCALE GENOMIC DNA]</scope>
</reference>
<comment type="caution">
    <text evidence="1">The sequence shown here is derived from an EMBL/GenBank/DDBJ whole genome shotgun (WGS) entry which is preliminary data.</text>
</comment>
<dbReference type="AlphaFoldDB" id="A0A4C1VFX7"/>